<dbReference type="PANTHER" id="PTHR37406">
    <property type="entry name" value="T4-TYPE LYSOZYME 1-RELATED"/>
    <property type="match status" value="1"/>
</dbReference>
<comment type="similarity">
    <text evidence="3">Belongs to the glycosyl hydrolase 24 family.</text>
</comment>
<evidence type="ECO:0000256" key="3">
    <source>
        <dbReference type="RuleBase" id="RU003788"/>
    </source>
</evidence>
<gene>
    <name evidence="4" type="ORF">C7959_13051</name>
</gene>
<keyword evidence="1 3" id="KW-0929">Antimicrobial</keyword>
<dbReference type="GO" id="GO:0042742">
    <property type="term" value="P:defense response to bacterium"/>
    <property type="evidence" value="ECO:0007669"/>
    <property type="project" value="UniProtKB-KW"/>
</dbReference>
<dbReference type="GO" id="GO:0009253">
    <property type="term" value="P:peptidoglycan catabolic process"/>
    <property type="evidence" value="ECO:0007669"/>
    <property type="project" value="InterPro"/>
</dbReference>
<comment type="catalytic activity">
    <reaction evidence="3">
        <text>Hydrolysis of (1-&gt;4)-beta-linkages between N-acetylmuramic acid and N-acetyl-D-glucosamine residues in a peptidoglycan and between N-acetyl-D-glucosamine residues in chitodextrins.</text>
        <dbReference type="EC" id="3.2.1.17"/>
    </reaction>
</comment>
<protein>
    <recommendedName>
        <fullName evidence="3">Lysozyme</fullName>
        <ecNumber evidence="3">3.2.1.17</ecNumber>
    </recommendedName>
</protein>
<keyword evidence="5" id="KW-1185">Reference proteome</keyword>
<dbReference type="EC" id="3.2.1.17" evidence="3"/>
<dbReference type="InterPro" id="IPR023347">
    <property type="entry name" value="Lysozyme_dom_sf"/>
</dbReference>
<dbReference type="InterPro" id="IPR002196">
    <property type="entry name" value="Glyco_hydro_24"/>
</dbReference>
<reference evidence="4 5" key="1">
    <citation type="submission" date="2019-03" db="EMBL/GenBank/DDBJ databases">
        <title>Subsurface microbial communities from deep shales in Ohio and West Virginia, USA.</title>
        <authorList>
            <person name="Wrighton K."/>
        </authorList>
    </citation>
    <scope>NUCLEOTIDE SEQUENCE [LARGE SCALE GENOMIC DNA]</scope>
    <source>
        <strain evidence="4 5">MSL 6dP</strain>
    </source>
</reference>
<evidence type="ECO:0000256" key="1">
    <source>
        <dbReference type="ARBA" id="ARBA00022529"/>
    </source>
</evidence>
<accession>A0A4R8GTY9</accession>
<dbReference type="EMBL" id="SOEG01000030">
    <property type="protein sequence ID" value="TDX48324.1"/>
    <property type="molecule type" value="Genomic_DNA"/>
</dbReference>
<evidence type="ECO:0000313" key="5">
    <source>
        <dbReference type="Proteomes" id="UP000295832"/>
    </source>
</evidence>
<organism evidence="4 5">
    <name type="scientific">Orenia marismortui</name>
    <dbReference type="NCBI Taxonomy" id="46469"/>
    <lineage>
        <taxon>Bacteria</taxon>
        <taxon>Bacillati</taxon>
        <taxon>Bacillota</taxon>
        <taxon>Clostridia</taxon>
        <taxon>Halanaerobiales</taxon>
        <taxon>Halobacteroidaceae</taxon>
        <taxon>Orenia</taxon>
    </lineage>
</organism>
<dbReference type="GO" id="GO:0031640">
    <property type="term" value="P:killing of cells of another organism"/>
    <property type="evidence" value="ECO:0007669"/>
    <property type="project" value="UniProtKB-KW"/>
</dbReference>
<dbReference type="GO" id="GO:0016998">
    <property type="term" value="P:cell wall macromolecule catabolic process"/>
    <property type="evidence" value="ECO:0007669"/>
    <property type="project" value="InterPro"/>
</dbReference>
<keyword evidence="3" id="KW-0378">Hydrolase</keyword>
<dbReference type="GO" id="GO:0003796">
    <property type="term" value="F:lysozyme activity"/>
    <property type="evidence" value="ECO:0007669"/>
    <property type="project" value="UniProtKB-EC"/>
</dbReference>
<dbReference type="Gene3D" id="1.10.530.40">
    <property type="match status" value="1"/>
</dbReference>
<comment type="caution">
    <text evidence="4">The sequence shown here is derived from an EMBL/GenBank/DDBJ whole genome shotgun (WGS) entry which is preliminary data.</text>
</comment>
<dbReference type="PANTHER" id="PTHR37406:SF1">
    <property type="entry name" value="T4-TYPE LYSOZYME 1-RELATED"/>
    <property type="match status" value="1"/>
</dbReference>
<proteinExistence type="inferred from homology"/>
<keyword evidence="3" id="KW-0326">Glycosidase</keyword>
<dbReference type="InterPro" id="IPR023346">
    <property type="entry name" value="Lysozyme-like_dom_sf"/>
</dbReference>
<dbReference type="SUPFAM" id="SSF53955">
    <property type="entry name" value="Lysozyme-like"/>
    <property type="match status" value="1"/>
</dbReference>
<name>A0A4R8GTY9_9FIRM</name>
<dbReference type="InterPro" id="IPR052619">
    <property type="entry name" value="Phage_lysozyme-like"/>
</dbReference>
<dbReference type="Pfam" id="PF00959">
    <property type="entry name" value="Phage_lysozyme"/>
    <property type="match status" value="1"/>
</dbReference>
<evidence type="ECO:0000313" key="4">
    <source>
        <dbReference type="EMBL" id="TDX48324.1"/>
    </source>
</evidence>
<evidence type="ECO:0000256" key="2">
    <source>
        <dbReference type="ARBA" id="ARBA00022638"/>
    </source>
</evidence>
<sequence length="136" mass="15867">MKSIEEQLIMHEGLEFKPYKCPAGKTTIGVGRNLEDRGITKEEAIYLLQNDIKSILNSLVEYDWFVNLDNVRKKVIIDMAFNMGVTGLLSFQNMIQAIREQDYQKAGEEMKNSRWYHQVNSRAKRLVKMMKTGKDY</sequence>
<dbReference type="AlphaFoldDB" id="A0A4R8GTY9"/>
<dbReference type="Proteomes" id="UP000295832">
    <property type="component" value="Unassembled WGS sequence"/>
</dbReference>
<keyword evidence="2 3" id="KW-0081">Bacteriolytic enzyme</keyword>